<dbReference type="CTD" id="686"/>
<dbReference type="InterPro" id="IPR003010">
    <property type="entry name" value="C-N_Hydrolase"/>
</dbReference>
<keyword evidence="4" id="KW-0325">Glycoprotein</keyword>
<evidence type="ECO:0000313" key="12">
    <source>
        <dbReference type="RefSeq" id="XP_033786619.1"/>
    </source>
</evidence>
<evidence type="ECO:0000259" key="10">
    <source>
        <dbReference type="PROSITE" id="PS50263"/>
    </source>
</evidence>
<dbReference type="RefSeq" id="XP_033786619.1">
    <property type="nucleotide sequence ID" value="XM_033930728.1"/>
</dbReference>
<name>A0A6P8PRV8_GEOSA</name>
<evidence type="ECO:0000256" key="2">
    <source>
        <dbReference type="ARBA" id="ARBA00022729"/>
    </source>
</evidence>
<sequence length="558" mass="63239">MLHGLSQAPLVPKLKSNLGIHPCISDHRTFGADHRTFGAEERYEETMWGTSFKFLFLFCYQVVLSELIQEGHYIAAVYEHQVILNPNPNALFNRASALALMNRNLDIYEAQVDAAAQQGAQIIVFPEDGIHGFNYTRESIYQFLDFIPPSLHSLQWNPCLEPDLFNDTDVLQRLSCMARRGRMYVVANLGTKQPCEFSDPRCPLDGRYQFNTNVVFSSNGTLLARYRKQNLYFEYAFDTPSEVDYVVFDTPFADKFGVFTCFDILFSEPAVSLIRKFSVKHVVFPAAWINQLPLLSAIEIQRGFATGFNINVLAANIHHTALSMTGSGIYTPSKSFYYYDMKHEGNKLIVAQIPVNPSEESCQKSIVYRNNIQTALFNLPVKDDVCEKEEQRNHSGRSTTGNQILIPMFYAEMMYDNYTFVPVTEHKGDLQLCAGSLCCYLSYQKVASSSELYALGVFNGLHTVHGTYYVQVCALVKCGGLGYDTCGQEVTHASNIIDFHLWGNFSTSYIFPLLLTSNFTLNLPDQWGWEDSYYSMSKNETSSGLVTAALYGRWYEKD</sequence>
<dbReference type="CDD" id="cd07567">
    <property type="entry name" value="biotinidase_like"/>
    <property type="match status" value="1"/>
</dbReference>
<evidence type="ECO:0000256" key="7">
    <source>
        <dbReference type="ARBA" id="ARBA00039680"/>
    </source>
</evidence>
<evidence type="ECO:0000256" key="4">
    <source>
        <dbReference type="ARBA" id="ARBA00023180"/>
    </source>
</evidence>
<dbReference type="InParanoid" id="A0A6P8PRV8"/>
<dbReference type="InterPro" id="IPR040154">
    <property type="entry name" value="Biotinidase/VNN"/>
</dbReference>
<evidence type="ECO:0000313" key="11">
    <source>
        <dbReference type="Proteomes" id="UP000515159"/>
    </source>
</evidence>
<accession>A0A6P8PRV8</accession>
<dbReference type="FunCoup" id="A0A6P8PRV8">
    <property type="interactions" value="265"/>
</dbReference>
<dbReference type="Pfam" id="PF19018">
    <property type="entry name" value="Vanin_C"/>
    <property type="match status" value="1"/>
</dbReference>
<evidence type="ECO:0000256" key="6">
    <source>
        <dbReference type="ARBA" id="ARBA00039012"/>
    </source>
</evidence>
<organism evidence="11 12">
    <name type="scientific">Geotrypetes seraphini</name>
    <name type="common">Gaboon caecilian</name>
    <name type="synonym">Caecilia seraphini</name>
    <dbReference type="NCBI Taxonomy" id="260995"/>
    <lineage>
        <taxon>Eukaryota</taxon>
        <taxon>Metazoa</taxon>
        <taxon>Chordata</taxon>
        <taxon>Craniata</taxon>
        <taxon>Vertebrata</taxon>
        <taxon>Euteleostomi</taxon>
        <taxon>Amphibia</taxon>
        <taxon>Gymnophiona</taxon>
        <taxon>Geotrypetes</taxon>
    </lineage>
</organism>
<evidence type="ECO:0000256" key="8">
    <source>
        <dbReference type="ARBA" id="ARBA00043697"/>
    </source>
</evidence>
<dbReference type="InterPro" id="IPR043957">
    <property type="entry name" value="Vanin_C"/>
</dbReference>
<dbReference type="InterPro" id="IPR012101">
    <property type="entry name" value="Biotinidase-like_euk"/>
</dbReference>
<feature type="active site" description="Proton donor" evidence="9">
    <location>
        <position position="228"/>
    </location>
</feature>
<protein>
    <recommendedName>
        <fullName evidence="7">Biotinidase</fullName>
        <ecNumber evidence="6">3.5.1.12</ecNumber>
    </recommendedName>
</protein>
<dbReference type="Pfam" id="PF00795">
    <property type="entry name" value="CN_hydrolase"/>
    <property type="match status" value="1"/>
</dbReference>
<evidence type="ECO:0000256" key="9">
    <source>
        <dbReference type="PIRSR" id="PIRSR011861-1"/>
    </source>
</evidence>
<dbReference type="OrthoDB" id="10250282at2759"/>
<gene>
    <name evidence="12" type="primary">BTD</name>
</gene>
<reference evidence="12" key="1">
    <citation type="submission" date="2025-08" db="UniProtKB">
        <authorList>
            <consortium name="RefSeq"/>
        </authorList>
    </citation>
    <scope>IDENTIFICATION</scope>
</reference>
<dbReference type="FunFam" id="3.60.110.10:FF:000001">
    <property type="entry name" value="biotinidase isoform X1"/>
    <property type="match status" value="1"/>
</dbReference>
<keyword evidence="11" id="KW-1185">Reference proteome</keyword>
<dbReference type="AlphaFoldDB" id="A0A6P8PRV8"/>
<feature type="active site" description="Nucleophile" evidence="9">
    <location>
        <position position="261"/>
    </location>
</feature>
<dbReference type="Gene3D" id="3.60.110.10">
    <property type="entry name" value="Carbon-nitrogen hydrolase"/>
    <property type="match status" value="1"/>
</dbReference>
<comment type="catalytic activity">
    <reaction evidence="8">
        <text>biocytin + H2O = biotin + L-lysine</text>
        <dbReference type="Rhea" id="RHEA:77171"/>
        <dbReference type="ChEBI" id="CHEBI:15377"/>
        <dbReference type="ChEBI" id="CHEBI:32551"/>
        <dbReference type="ChEBI" id="CHEBI:57586"/>
        <dbReference type="ChEBI" id="CHEBI:195545"/>
        <dbReference type="EC" id="3.5.1.12"/>
    </reaction>
</comment>
<keyword evidence="2" id="KW-0732">Signal</keyword>
<feature type="active site" description="Proton acceptor" evidence="9">
    <location>
        <position position="127"/>
    </location>
</feature>
<keyword evidence="3" id="KW-0378">Hydrolase</keyword>
<dbReference type="Proteomes" id="UP000515159">
    <property type="component" value="Chromosome 2"/>
</dbReference>
<evidence type="ECO:0000256" key="1">
    <source>
        <dbReference type="ARBA" id="ARBA00008225"/>
    </source>
</evidence>
<comment type="similarity">
    <text evidence="1">Belongs to the carbon-nitrogen hydrolase superfamily. BTD/VNN family.</text>
</comment>
<dbReference type="SUPFAM" id="SSF56317">
    <property type="entry name" value="Carbon-nitrogen hydrolase"/>
    <property type="match status" value="1"/>
</dbReference>
<dbReference type="GeneID" id="117354010"/>
<dbReference type="KEGG" id="gsh:117354010"/>
<dbReference type="PIRSF" id="PIRSF011861">
    <property type="entry name" value="Biotinidase"/>
    <property type="match status" value="1"/>
</dbReference>
<feature type="domain" description="CN hydrolase" evidence="10">
    <location>
        <begin position="86"/>
        <end position="355"/>
    </location>
</feature>
<evidence type="ECO:0000256" key="5">
    <source>
        <dbReference type="ARBA" id="ARBA00037073"/>
    </source>
</evidence>
<dbReference type="PANTHER" id="PTHR10609">
    <property type="entry name" value="BIOTINIDASE-RELATED"/>
    <property type="match status" value="1"/>
</dbReference>
<dbReference type="PROSITE" id="PS50263">
    <property type="entry name" value="CN_HYDROLASE"/>
    <property type="match status" value="1"/>
</dbReference>
<dbReference type="EC" id="3.5.1.12" evidence="6"/>
<dbReference type="PANTHER" id="PTHR10609:SF14">
    <property type="entry name" value="BIOTINIDASE"/>
    <property type="match status" value="1"/>
</dbReference>
<comment type="function">
    <text evidence="5">Catalytic release of biotin from biocytin, the product of biotin-dependent carboxylases degradation.</text>
</comment>
<proteinExistence type="inferred from homology"/>
<dbReference type="GO" id="GO:0047708">
    <property type="term" value="F:biotinidase activity"/>
    <property type="evidence" value="ECO:0007669"/>
    <property type="project" value="UniProtKB-EC"/>
</dbReference>
<dbReference type="GO" id="GO:0006768">
    <property type="term" value="P:biotin metabolic process"/>
    <property type="evidence" value="ECO:0007669"/>
    <property type="project" value="TreeGrafter"/>
</dbReference>
<evidence type="ECO:0000256" key="3">
    <source>
        <dbReference type="ARBA" id="ARBA00022801"/>
    </source>
</evidence>
<dbReference type="InterPro" id="IPR036526">
    <property type="entry name" value="C-N_Hydrolase_sf"/>
</dbReference>